<proteinExistence type="predicted"/>
<dbReference type="Gene3D" id="1.20.1250.20">
    <property type="entry name" value="MFS general substrate transporter like domains"/>
    <property type="match status" value="1"/>
</dbReference>
<evidence type="ECO:0000259" key="7">
    <source>
        <dbReference type="PROSITE" id="PS50850"/>
    </source>
</evidence>
<feature type="transmembrane region" description="Helical" evidence="6">
    <location>
        <begin position="136"/>
        <end position="156"/>
    </location>
</feature>
<comment type="caution">
    <text evidence="8">The sequence shown here is derived from an EMBL/GenBank/DDBJ whole genome shotgun (WGS) entry which is preliminary data.</text>
</comment>
<evidence type="ECO:0000256" key="6">
    <source>
        <dbReference type="SAM" id="Phobius"/>
    </source>
</evidence>
<dbReference type="PANTHER" id="PTHR42718">
    <property type="entry name" value="MAJOR FACILITATOR SUPERFAMILY MULTIDRUG TRANSPORTER MFSC"/>
    <property type="match status" value="1"/>
</dbReference>
<dbReference type="Gene3D" id="1.20.1720.10">
    <property type="entry name" value="Multidrug resistance protein D"/>
    <property type="match status" value="1"/>
</dbReference>
<reference evidence="8" key="2">
    <citation type="submission" date="2024-02" db="EMBL/GenBank/DDBJ databases">
        <authorList>
            <person name="Prathaban M."/>
            <person name="Mythili R."/>
            <person name="Sharmila Devi N."/>
            <person name="Sobanaa M."/>
            <person name="Prathiviraj R."/>
            <person name="Selvin J."/>
        </authorList>
    </citation>
    <scope>NUCLEOTIDE SEQUENCE</scope>
    <source>
        <strain evidence="8">MP1014</strain>
    </source>
</reference>
<feature type="transmembrane region" description="Helical" evidence="6">
    <location>
        <begin position="47"/>
        <end position="66"/>
    </location>
</feature>
<keyword evidence="9" id="KW-1185">Reference proteome</keyword>
<evidence type="ECO:0000313" key="8">
    <source>
        <dbReference type="EMBL" id="MEG3614312.1"/>
    </source>
</evidence>
<dbReference type="EMBL" id="JBAGLP010000110">
    <property type="protein sequence ID" value="MEG3614312.1"/>
    <property type="molecule type" value="Genomic_DNA"/>
</dbReference>
<feature type="transmembrane region" description="Helical" evidence="6">
    <location>
        <begin position="304"/>
        <end position="323"/>
    </location>
</feature>
<evidence type="ECO:0000256" key="2">
    <source>
        <dbReference type="ARBA" id="ARBA00022448"/>
    </source>
</evidence>
<keyword evidence="2" id="KW-0813">Transport</keyword>
<dbReference type="PROSITE" id="PS50850">
    <property type="entry name" value="MFS"/>
    <property type="match status" value="1"/>
</dbReference>
<protein>
    <submittedName>
        <fullName evidence="8">MFS transporter</fullName>
    </submittedName>
</protein>
<feature type="transmembrane region" description="Helical" evidence="6">
    <location>
        <begin position="433"/>
        <end position="454"/>
    </location>
</feature>
<dbReference type="Proteomes" id="UP001310387">
    <property type="component" value="Unassembled WGS sequence"/>
</dbReference>
<reference evidence="8" key="1">
    <citation type="journal article" date="2024" name="Antonie Van Leeuwenhoek">
        <title>Isoptericola haloaureus sp. nov., a dimorphic actinobacterium isolated from mangrove sediments of southeast India, implicating biosaline agricultural significance through nitrogen fixation and salt tolerance genes.</title>
        <authorList>
            <person name="Prathaban M."/>
            <person name="Prathiviraj R."/>
            <person name="Ravichandran M."/>
            <person name="Natarajan S.D."/>
            <person name="Sobanaa M."/>
            <person name="Hari Krishna Kumar S."/>
            <person name="Chandrasekar V."/>
            <person name="Selvin J."/>
        </authorList>
    </citation>
    <scope>NUCLEOTIDE SEQUENCE</scope>
    <source>
        <strain evidence="8">MP1014</strain>
    </source>
</reference>
<dbReference type="InterPro" id="IPR011701">
    <property type="entry name" value="MFS"/>
</dbReference>
<feature type="transmembrane region" description="Helical" evidence="6">
    <location>
        <begin position="361"/>
        <end position="380"/>
    </location>
</feature>
<dbReference type="PANTHER" id="PTHR42718:SF9">
    <property type="entry name" value="MAJOR FACILITATOR SUPERFAMILY MULTIDRUG TRANSPORTER MFSC"/>
    <property type="match status" value="1"/>
</dbReference>
<evidence type="ECO:0000256" key="1">
    <source>
        <dbReference type="ARBA" id="ARBA00004651"/>
    </source>
</evidence>
<feature type="transmembrane region" description="Helical" evidence="6">
    <location>
        <begin position="168"/>
        <end position="188"/>
    </location>
</feature>
<dbReference type="Pfam" id="PF07690">
    <property type="entry name" value="MFS_1"/>
    <property type="match status" value="1"/>
</dbReference>
<keyword evidence="3 6" id="KW-0812">Transmembrane</keyword>
<feature type="transmembrane region" description="Helical" evidence="6">
    <location>
        <begin position="401"/>
        <end position="421"/>
    </location>
</feature>
<keyword evidence="5 6" id="KW-0472">Membrane</keyword>
<keyword evidence="4 6" id="KW-1133">Transmembrane helix</keyword>
<accession>A0ABU7Z4G3</accession>
<organism evidence="8 9">
    <name type="scientific">Isoptericola haloaureus</name>
    <dbReference type="NCBI Taxonomy" id="1542902"/>
    <lineage>
        <taxon>Bacteria</taxon>
        <taxon>Bacillati</taxon>
        <taxon>Actinomycetota</taxon>
        <taxon>Actinomycetes</taxon>
        <taxon>Micrococcales</taxon>
        <taxon>Promicromonosporaceae</taxon>
        <taxon>Isoptericola</taxon>
    </lineage>
</organism>
<evidence type="ECO:0000256" key="4">
    <source>
        <dbReference type="ARBA" id="ARBA00022989"/>
    </source>
</evidence>
<dbReference type="RefSeq" id="WP_332901119.1">
    <property type="nucleotide sequence ID" value="NZ_JBAGLP010000110.1"/>
</dbReference>
<feature type="transmembrane region" description="Helical" evidence="6">
    <location>
        <begin position="273"/>
        <end position="292"/>
    </location>
</feature>
<feature type="transmembrane region" description="Helical" evidence="6">
    <location>
        <begin position="107"/>
        <end position="124"/>
    </location>
</feature>
<feature type="transmembrane region" description="Helical" evidence="6">
    <location>
        <begin position="234"/>
        <end position="252"/>
    </location>
</feature>
<sequence>MTTTTAAQLPRPMSWALGSGTILQGLNSAVLAVALVSIGADLGTGPATAWIVSALYLSAAVCSPTGGRLADLFGPRRVYLVGLAITLVASVAGPFVPSLEWLVADRFLLGVGTALQFPTAMAIIRREAQRRRTSPASALGVIALCGQTTAALGPAVGGPIVAVWGWEGIFWVNVPMVANAAFWVLRTVPADPPRASVGFVGTLRAIDPVGLVAFVATLATLMLGLLSLETGARWWWFVAAAVGVVVLVLWSARSPQPFLDVRLLTRNPALWRTCVRAMVTFVSFYTIFYGLPQWLEASRGLGPVGAGLLMVPVFGVGVVSTVVATRLGSRVPAHLLLVVGGAAMVAAGALAVWAVTVDSPVWLFVLLGGLLGLPNGFNNIGNQLQLHSAVEQQQAGVASGLYRTSQYVGAALAAVVVAAGVTPGGDDGIHALGAWVGGIGLLLVLLSLAALLVTRRSTAR</sequence>
<feature type="domain" description="Major facilitator superfamily (MFS) profile" evidence="7">
    <location>
        <begin position="13"/>
        <end position="460"/>
    </location>
</feature>
<feature type="transmembrane region" description="Helical" evidence="6">
    <location>
        <begin position="12"/>
        <end position="35"/>
    </location>
</feature>
<dbReference type="InterPro" id="IPR020846">
    <property type="entry name" value="MFS_dom"/>
</dbReference>
<gene>
    <name evidence="8" type="ORF">V5O49_04155</name>
</gene>
<feature type="transmembrane region" description="Helical" evidence="6">
    <location>
        <begin position="78"/>
        <end position="95"/>
    </location>
</feature>
<evidence type="ECO:0000256" key="3">
    <source>
        <dbReference type="ARBA" id="ARBA00022692"/>
    </source>
</evidence>
<evidence type="ECO:0000256" key="5">
    <source>
        <dbReference type="ARBA" id="ARBA00023136"/>
    </source>
</evidence>
<evidence type="ECO:0000313" key="9">
    <source>
        <dbReference type="Proteomes" id="UP001310387"/>
    </source>
</evidence>
<dbReference type="InterPro" id="IPR036259">
    <property type="entry name" value="MFS_trans_sf"/>
</dbReference>
<comment type="subcellular location">
    <subcellularLocation>
        <location evidence="1">Cell membrane</location>
        <topology evidence="1">Multi-pass membrane protein</topology>
    </subcellularLocation>
</comment>
<name>A0ABU7Z4G3_9MICO</name>
<dbReference type="SUPFAM" id="SSF103473">
    <property type="entry name" value="MFS general substrate transporter"/>
    <property type="match status" value="2"/>
</dbReference>
<feature type="transmembrane region" description="Helical" evidence="6">
    <location>
        <begin position="335"/>
        <end position="355"/>
    </location>
</feature>